<dbReference type="GO" id="GO:0006281">
    <property type="term" value="P:DNA repair"/>
    <property type="evidence" value="ECO:0007669"/>
    <property type="project" value="UniProtKB-KW"/>
</dbReference>
<dbReference type="InterPro" id="IPR027450">
    <property type="entry name" value="AlkB-like"/>
</dbReference>
<keyword evidence="8" id="KW-0560">Oxidoreductase</keyword>
<evidence type="ECO:0000256" key="2">
    <source>
        <dbReference type="ARBA" id="ARBA00004496"/>
    </source>
</evidence>
<dbReference type="EC" id="1.14.11.51" evidence="13"/>
<dbReference type="GO" id="GO:0035513">
    <property type="term" value="P:oxidative RNA demethylation"/>
    <property type="evidence" value="ECO:0007669"/>
    <property type="project" value="TreeGrafter"/>
</dbReference>
<dbReference type="PROSITE" id="PS51471">
    <property type="entry name" value="FE2OG_OXY"/>
    <property type="match status" value="1"/>
</dbReference>
<evidence type="ECO:0000259" key="16">
    <source>
        <dbReference type="PROSITE" id="PS51471"/>
    </source>
</evidence>
<keyword evidence="6" id="KW-0227">DNA damage</keyword>
<organism evidence="17 18">
    <name type="scientific">Quercus rubra</name>
    <name type="common">Northern red oak</name>
    <name type="synonym">Quercus borealis</name>
    <dbReference type="NCBI Taxonomy" id="3512"/>
    <lineage>
        <taxon>Eukaryota</taxon>
        <taxon>Viridiplantae</taxon>
        <taxon>Streptophyta</taxon>
        <taxon>Embryophyta</taxon>
        <taxon>Tracheophyta</taxon>
        <taxon>Spermatophyta</taxon>
        <taxon>Magnoliopsida</taxon>
        <taxon>eudicotyledons</taxon>
        <taxon>Gunneridae</taxon>
        <taxon>Pentapetalae</taxon>
        <taxon>rosids</taxon>
        <taxon>fabids</taxon>
        <taxon>Fagales</taxon>
        <taxon>Fagaceae</taxon>
        <taxon>Quercus</taxon>
    </lineage>
</organism>
<dbReference type="GO" id="GO:0008198">
    <property type="term" value="F:ferrous iron binding"/>
    <property type="evidence" value="ECO:0007669"/>
    <property type="project" value="TreeGrafter"/>
</dbReference>
<dbReference type="AlphaFoldDB" id="A0AAN7EXU8"/>
<keyword evidence="11" id="KW-0539">Nucleus</keyword>
<protein>
    <recommendedName>
        <fullName evidence="13">DNA N(6)-methyladenine demethylase</fullName>
        <ecNumber evidence="13">1.14.11.51</ecNumber>
    </recommendedName>
</protein>
<dbReference type="GO" id="GO:0005634">
    <property type="term" value="C:nucleus"/>
    <property type="evidence" value="ECO:0007669"/>
    <property type="project" value="UniProtKB-SubCell"/>
</dbReference>
<comment type="caution">
    <text evidence="17">The sequence shown here is derived from an EMBL/GenBank/DDBJ whole genome shotgun (WGS) entry which is preliminary data.</text>
</comment>
<dbReference type="GO" id="GO:0005737">
    <property type="term" value="C:cytoplasm"/>
    <property type="evidence" value="ECO:0007669"/>
    <property type="project" value="UniProtKB-SubCell"/>
</dbReference>
<comment type="subcellular location">
    <subcellularLocation>
        <location evidence="2">Cytoplasm</location>
    </subcellularLocation>
    <subcellularLocation>
        <location evidence="1">Nucleus</location>
    </subcellularLocation>
</comment>
<keyword evidence="18" id="KW-1185">Reference proteome</keyword>
<feature type="region of interest" description="Disordered" evidence="15">
    <location>
        <begin position="43"/>
        <end position="70"/>
    </location>
</feature>
<evidence type="ECO:0000256" key="15">
    <source>
        <dbReference type="SAM" id="MobiDB-lite"/>
    </source>
</evidence>
<evidence type="ECO:0000256" key="11">
    <source>
        <dbReference type="ARBA" id="ARBA00023242"/>
    </source>
</evidence>
<reference evidence="17 18" key="1">
    <citation type="journal article" date="2023" name="G3 (Bethesda)">
        <title>A haplotype-resolved chromosome-scale genome for Quercus rubra L. provides insights into the genetics of adaptive traits for red oak species.</title>
        <authorList>
            <person name="Kapoor B."/>
            <person name="Jenkins J."/>
            <person name="Schmutz J."/>
            <person name="Zhebentyayeva T."/>
            <person name="Kuelheim C."/>
            <person name="Coggeshall M."/>
            <person name="Heim C."/>
            <person name="Lasky J.R."/>
            <person name="Leites L."/>
            <person name="Islam-Faridi N."/>
            <person name="Romero-Severson J."/>
            <person name="DeLeo V.L."/>
            <person name="Lucas S.M."/>
            <person name="Lazic D."/>
            <person name="Gailing O."/>
            <person name="Carlson J."/>
            <person name="Staton M."/>
        </authorList>
    </citation>
    <scope>NUCLEOTIDE SEQUENCE [LARGE SCALE GENOMIC DNA]</scope>
    <source>
        <strain evidence="17">Pseudo-F2</strain>
    </source>
</reference>
<evidence type="ECO:0000256" key="8">
    <source>
        <dbReference type="ARBA" id="ARBA00023002"/>
    </source>
</evidence>
<dbReference type="FunFam" id="2.60.120.590:FF:000013">
    <property type="entry name" value="2-oxoglutarate-dependent dioxygenase family protein"/>
    <property type="match status" value="1"/>
</dbReference>
<keyword evidence="5 14" id="KW-0479">Metal-binding</keyword>
<evidence type="ECO:0000313" key="18">
    <source>
        <dbReference type="Proteomes" id="UP001324115"/>
    </source>
</evidence>
<keyword evidence="7" id="KW-0223">Dioxygenase</keyword>
<gene>
    <name evidence="17" type="ORF">RGQ29_025426</name>
</gene>
<comment type="cofactor">
    <cofactor evidence="14">
        <name>Fe(2+)</name>
        <dbReference type="ChEBI" id="CHEBI:29033"/>
    </cofactor>
    <text evidence="14">Binds 1 Fe(2+) ion per subunit.</text>
</comment>
<evidence type="ECO:0000256" key="12">
    <source>
        <dbReference type="ARBA" id="ARBA00052047"/>
    </source>
</evidence>
<evidence type="ECO:0000256" key="6">
    <source>
        <dbReference type="ARBA" id="ARBA00022763"/>
    </source>
</evidence>
<keyword evidence="4" id="KW-0963">Cytoplasm</keyword>
<dbReference type="Proteomes" id="UP001324115">
    <property type="component" value="Unassembled WGS sequence"/>
</dbReference>
<dbReference type="EMBL" id="JAXUIC010000007">
    <property type="protein sequence ID" value="KAK4582246.1"/>
    <property type="molecule type" value="Genomic_DNA"/>
</dbReference>
<dbReference type="GO" id="GO:0141131">
    <property type="term" value="F:DNA N6-methyladenine demethylase activity"/>
    <property type="evidence" value="ECO:0007669"/>
    <property type="project" value="UniProtKB-EC"/>
</dbReference>
<keyword evidence="10" id="KW-0234">DNA repair</keyword>
<feature type="compositionally biased region" description="Polar residues" evidence="15">
    <location>
        <begin position="43"/>
        <end position="66"/>
    </location>
</feature>
<accession>A0AAN7EXU8</accession>
<comment type="catalytic activity">
    <reaction evidence="12">
        <text>an N(6)-methyl-2'-deoxyadenosine in DNA + 2-oxoglutarate + O2 = a 2'-deoxyadenosine in DNA + formaldehyde + succinate + CO2</text>
        <dbReference type="Rhea" id="RHEA:49524"/>
        <dbReference type="Rhea" id="RHEA-COMP:12418"/>
        <dbReference type="Rhea" id="RHEA-COMP:12419"/>
        <dbReference type="ChEBI" id="CHEBI:15379"/>
        <dbReference type="ChEBI" id="CHEBI:16526"/>
        <dbReference type="ChEBI" id="CHEBI:16810"/>
        <dbReference type="ChEBI" id="CHEBI:16842"/>
        <dbReference type="ChEBI" id="CHEBI:30031"/>
        <dbReference type="ChEBI" id="CHEBI:90615"/>
        <dbReference type="ChEBI" id="CHEBI:90616"/>
        <dbReference type="EC" id="1.14.11.51"/>
    </reaction>
    <physiologicalReaction direction="left-to-right" evidence="12">
        <dbReference type="Rhea" id="RHEA:49525"/>
    </physiologicalReaction>
</comment>
<comment type="similarity">
    <text evidence="3">Belongs to the alkB family.</text>
</comment>
<evidence type="ECO:0000256" key="3">
    <source>
        <dbReference type="ARBA" id="ARBA00007879"/>
    </source>
</evidence>
<evidence type="ECO:0000256" key="7">
    <source>
        <dbReference type="ARBA" id="ARBA00022964"/>
    </source>
</evidence>
<dbReference type="Gene3D" id="2.60.120.590">
    <property type="entry name" value="Alpha-ketoglutarate-dependent dioxygenase AlkB-like"/>
    <property type="match status" value="1"/>
</dbReference>
<proteinExistence type="inferred from homology"/>
<dbReference type="InterPro" id="IPR037151">
    <property type="entry name" value="AlkB-like_sf"/>
</dbReference>
<evidence type="ECO:0000256" key="9">
    <source>
        <dbReference type="ARBA" id="ARBA00023004"/>
    </source>
</evidence>
<dbReference type="SUPFAM" id="SSF51197">
    <property type="entry name" value="Clavaminate synthase-like"/>
    <property type="match status" value="1"/>
</dbReference>
<evidence type="ECO:0000256" key="1">
    <source>
        <dbReference type="ARBA" id="ARBA00004123"/>
    </source>
</evidence>
<sequence>MLLQLHRTITSSLTSYLYHRHKHLRTVPTISRQISLRFSSLRSMKNSRGQDSNSSPKPSTHNSSISYDPAVKTDESLLPTQFGKKRKHSNGKRLQIGQSNSKHVAGTDFADCSKVLPEVKPFDMCLSGSRSSATSTGCLNEKWNEMGHIVEGAEQRVLRPGMVLLKQYITLSEQVEIVKKCRVLGLGQGGFYQPGYQDGAKLRLQMMCLGLNWDPETRKYKEQRVFDGSKAPAIPHEFSLLVKRAIQDAHALIKKEYKVSNVEDILPSMSPNICIVNFYTIRGRLGHHQDRDESRESLLKGLPVVSLSVGDSAEFLYGNQRNVDKAEKVLLESGDVLIFGGKSRHIFHSVASIIPKSAPRALYEETSLRPGRVNLTFRQF</sequence>
<dbReference type="InterPro" id="IPR004574">
    <property type="entry name" value="Alkb"/>
</dbReference>
<feature type="domain" description="Fe2OG dioxygenase" evidence="16">
    <location>
        <begin position="270"/>
        <end position="380"/>
    </location>
</feature>
<feature type="binding site" evidence="14">
    <location>
        <position position="290"/>
    </location>
    <ligand>
        <name>Fe cation</name>
        <dbReference type="ChEBI" id="CHEBI:24875"/>
        <note>catalytic</note>
    </ligand>
</feature>
<evidence type="ECO:0000256" key="14">
    <source>
        <dbReference type="PIRSR" id="PIRSR604574-2"/>
    </source>
</evidence>
<feature type="binding site" evidence="14">
    <location>
        <position position="288"/>
    </location>
    <ligand>
        <name>Fe cation</name>
        <dbReference type="ChEBI" id="CHEBI:24875"/>
        <note>catalytic</note>
    </ligand>
</feature>
<dbReference type="PANTHER" id="PTHR16557:SF10">
    <property type="entry name" value="2-OXOGLUTARATE-DEPENDENT DIOXYGENASE FAMILY PROTEIN"/>
    <property type="match status" value="1"/>
</dbReference>
<dbReference type="Pfam" id="PF13532">
    <property type="entry name" value="2OG-FeII_Oxy_2"/>
    <property type="match status" value="1"/>
</dbReference>
<dbReference type="InterPro" id="IPR005123">
    <property type="entry name" value="Oxoglu/Fe-dep_dioxygenase_dom"/>
</dbReference>
<evidence type="ECO:0000313" key="17">
    <source>
        <dbReference type="EMBL" id="KAK4582246.1"/>
    </source>
</evidence>
<keyword evidence="9 14" id="KW-0408">Iron</keyword>
<evidence type="ECO:0000256" key="4">
    <source>
        <dbReference type="ARBA" id="ARBA00022490"/>
    </source>
</evidence>
<evidence type="ECO:0000256" key="5">
    <source>
        <dbReference type="ARBA" id="ARBA00022723"/>
    </source>
</evidence>
<name>A0AAN7EXU8_QUERU</name>
<dbReference type="GO" id="GO:0035515">
    <property type="term" value="F:oxidative RNA demethylase activity"/>
    <property type="evidence" value="ECO:0007669"/>
    <property type="project" value="TreeGrafter"/>
</dbReference>
<evidence type="ECO:0000256" key="10">
    <source>
        <dbReference type="ARBA" id="ARBA00023204"/>
    </source>
</evidence>
<evidence type="ECO:0000256" key="13">
    <source>
        <dbReference type="ARBA" id="ARBA00066586"/>
    </source>
</evidence>
<dbReference type="PANTHER" id="PTHR16557">
    <property type="entry name" value="ALKYLATED DNA REPAIR PROTEIN ALKB-RELATED"/>
    <property type="match status" value="1"/>
</dbReference>
<dbReference type="GO" id="GO:0035516">
    <property type="term" value="F:broad specificity oxidative DNA demethylase activity"/>
    <property type="evidence" value="ECO:0007669"/>
    <property type="project" value="TreeGrafter"/>
</dbReference>
<feature type="binding site" evidence="14">
    <location>
        <position position="348"/>
    </location>
    <ligand>
        <name>Fe cation</name>
        <dbReference type="ChEBI" id="CHEBI:24875"/>
        <note>catalytic</note>
    </ligand>
</feature>